<dbReference type="RefSeq" id="XP_064706243.1">
    <property type="nucleotide sequence ID" value="XM_064846018.1"/>
</dbReference>
<protein>
    <recommendedName>
        <fullName evidence="3">Fungal N-terminal domain-containing protein</fullName>
    </recommendedName>
</protein>
<evidence type="ECO:0000313" key="1">
    <source>
        <dbReference type="EMBL" id="KAK5052543.1"/>
    </source>
</evidence>
<organism evidence="1 2">
    <name type="scientific">Exophiala bonariae</name>
    <dbReference type="NCBI Taxonomy" id="1690606"/>
    <lineage>
        <taxon>Eukaryota</taxon>
        <taxon>Fungi</taxon>
        <taxon>Dikarya</taxon>
        <taxon>Ascomycota</taxon>
        <taxon>Pezizomycotina</taxon>
        <taxon>Eurotiomycetes</taxon>
        <taxon>Chaetothyriomycetidae</taxon>
        <taxon>Chaetothyriales</taxon>
        <taxon>Herpotrichiellaceae</taxon>
        <taxon>Exophiala</taxon>
    </lineage>
</organism>
<reference evidence="1 2" key="1">
    <citation type="submission" date="2023-08" db="EMBL/GenBank/DDBJ databases">
        <title>Black Yeasts Isolated from many extreme environments.</title>
        <authorList>
            <person name="Coleine C."/>
            <person name="Stajich J.E."/>
            <person name="Selbmann L."/>
        </authorList>
    </citation>
    <scope>NUCLEOTIDE SEQUENCE [LARGE SCALE GENOMIC DNA]</scope>
    <source>
        <strain evidence="1 2">CCFEE 5792</strain>
    </source>
</reference>
<dbReference type="GeneID" id="89970616"/>
<sequence>MASTILSAAHTEKLNRVETGDAGFSRLEATLVTSTEVVPRPNSKQMNDVSRHAQVQDHQVQAELDFDWSLDSHHYPLADLRSLQQVFDSVQCHKHFRHHENFAAATDIECLEVTSTSAGMVLFLCYLRELTEAKHMWTQINKVDDQLSSLQSRDRAQLSELTKQLQVISQNADSHIGNADVCIITATGIRDAHARLFPGMLQQFRHQQVRDSVDYVIDSMRKQKIWFLNYKNRKDSTMSLVYNLVTQQDAANNI</sequence>
<evidence type="ECO:0008006" key="3">
    <source>
        <dbReference type="Google" id="ProtNLM"/>
    </source>
</evidence>
<proteinExistence type="predicted"/>
<comment type="caution">
    <text evidence="1">The sequence shown here is derived from an EMBL/GenBank/DDBJ whole genome shotgun (WGS) entry which is preliminary data.</text>
</comment>
<accession>A0AAV9N9F2</accession>
<dbReference type="AlphaFoldDB" id="A0AAV9N9F2"/>
<gene>
    <name evidence="1" type="ORF">LTR84_002408</name>
</gene>
<dbReference type="EMBL" id="JAVRRD010000013">
    <property type="protein sequence ID" value="KAK5052543.1"/>
    <property type="molecule type" value="Genomic_DNA"/>
</dbReference>
<keyword evidence="2" id="KW-1185">Reference proteome</keyword>
<dbReference type="Proteomes" id="UP001358417">
    <property type="component" value="Unassembled WGS sequence"/>
</dbReference>
<name>A0AAV9N9F2_9EURO</name>
<evidence type="ECO:0000313" key="2">
    <source>
        <dbReference type="Proteomes" id="UP001358417"/>
    </source>
</evidence>